<dbReference type="EMBL" id="UGLB01000003">
    <property type="protein sequence ID" value="STT48674.1"/>
    <property type="molecule type" value="Genomic_DNA"/>
</dbReference>
<keyword evidence="3" id="KW-0813">Transport</keyword>
<dbReference type="GO" id="GO:0042907">
    <property type="term" value="F:xanthine transmembrane transporter activity"/>
    <property type="evidence" value="ECO:0007669"/>
    <property type="project" value="TreeGrafter"/>
</dbReference>
<keyword evidence="6 8" id="KW-0472">Membrane</keyword>
<feature type="transmembrane region" description="Helical" evidence="8">
    <location>
        <begin position="202"/>
        <end position="225"/>
    </location>
</feature>
<evidence type="ECO:0000256" key="5">
    <source>
        <dbReference type="ARBA" id="ARBA00022989"/>
    </source>
</evidence>
<feature type="transmembrane region" description="Helical" evidence="8">
    <location>
        <begin position="20"/>
        <end position="47"/>
    </location>
</feature>
<comment type="subcellular location">
    <subcellularLocation>
        <location evidence="1">Membrane</location>
        <topology evidence="1">Multi-pass membrane protein</topology>
    </subcellularLocation>
</comment>
<dbReference type="PANTHER" id="PTHR42810">
    <property type="entry name" value="PURINE PERMEASE C1399.01C-RELATED"/>
    <property type="match status" value="1"/>
</dbReference>
<dbReference type="InterPro" id="IPR006043">
    <property type="entry name" value="NCS2"/>
</dbReference>
<feature type="transmembrane region" description="Helical" evidence="8">
    <location>
        <begin position="245"/>
        <end position="267"/>
    </location>
</feature>
<evidence type="ECO:0000313" key="9">
    <source>
        <dbReference type="EMBL" id="STT48674.1"/>
    </source>
</evidence>
<feature type="compositionally biased region" description="Low complexity" evidence="7">
    <location>
        <begin position="347"/>
        <end position="358"/>
    </location>
</feature>
<comment type="similarity">
    <text evidence="2">Belongs to the nucleobase:cation symporter-2 (NCS2) (TC 2.A.40) family.</text>
</comment>
<feature type="transmembrane region" description="Helical" evidence="8">
    <location>
        <begin position="176"/>
        <end position="195"/>
    </location>
</feature>
<evidence type="ECO:0000256" key="1">
    <source>
        <dbReference type="ARBA" id="ARBA00004141"/>
    </source>
</evidence>
<evidence type="ECO:0000256" key="3">
    <source>
        <dbReference type="ARBA" id="ARBA00022448"/>
    </source>
</evidence>
<evidence type="ECO:0000256" key="7">
    <source>
        <dbReference type="SAM" id="MobiDB-lite"/>
    </source>
</evidence>
<gene>
    <name evidence="9" type="primary">xanQ</name>
    <name evidence="9" type="ORF">NCTC9637_03621</name>
</gene>
<feature type="transmembrane region" description="Helical" evidence="8">
    <location>
        <begin position="83"/>
        <end position="104"/>
    </location>
</feature>
<feature type="transmembrane region" description="Helical" evidence="8">
    <location>
        <begin position="116"/>
        <end position="136"/>
    </location>
</feature>
<evidence type="ECO:0000256" key="4">
    <source>
        <dbReference type="ARBA" id="ARBA00022692"/>
    </source>
</evidence>
<dbReference type="PANTHER" id="PTHR42810:SF2">
    <property type="entry name" value="PURINE PERMEASE C1399.01C-RELATED"/>
    <property type="match status" value="1"/>
</dbReference>
<dbReference type="Proteomes" id="UP000255099">
    <property type="component" value="Unassembled WGS sequence"/>
</dbReference>
<accession>A0A377W1A7</accession>
<feature type="transmembrane region" description="Helical" evidence="8">
    <location>
        <begin position="143"/>
        <end position="164"/>
    </location>
</feature>
<dbReference type="Pfam" id="PF00860">
    <property type="entry name" value="Xan_ur_permease"/>
    <property type="match status" value="1"/>
</dbReference>
<proteinExistence type="inferred from homology"/>
<reference evidence="9 10" key="1">
    <citation type="submission" date="2018-06" db="EMBL/GenBank/DDBJ databases">
        <authorList>
            <consortium name="Pathogen Informatics"/>
            <person name="Doyle S."/>
        </authorList>
    </citation>
    <scope>NUCLEOTIDE SEQUENCE [LARGE SCALE GENOMIC DNA]</scope>
    <source>
        <strain evidence="9 10">NCTC9637</strain>
    </source>
</reference>
<evidence type="ECO:0000256" key="6">
    <source>
        <dbReference type="ARBA" id="ARBA00023136"/>
    </source>
</evidence>
<feature type="region of interest" description="Disordered" evidence="7">
    <location>
        <begin position="343"/>
        <end position="365"/>
    </location>
</feature>
<name>A0A377W1A7_KLEPN</name>
<evidence type="ECO:0000256" key="8">
    <source>
        <dbReference type="SAM" id="Phobius"/>
    </source>
</evidence>
<sequence>MSDEHHSGLLYGLEQRIPPLPAFFSALQHVLAGLVGIITPPLIIGATLGLGDWLPYLISMSLLASGIGTFLQSNRVWGIGAGMICMQGTSFAFLGVTVAGGMWVKAQGGGPQDMMAMLFGVNFVAALVPVIVSRFIEPLKKIFTPIITGSVIALIGISLIKVSVINWCGGEKAEDFASMNNIALGAGTLGVIVLLSCAKNRWLRLSSVVVGIAVGCIAAGLSGQFHLHSLGDTLFRLPTLFPFGFQFNSAIFLPVALVSLVCILEAVGDLTANSLISQQSVDDRAFRNRLKGGILADGVSCMVAAMLCAFPNTTFAQNNGVIQMTGVASRYVGTLHWRDSDPARAVPPGGRTAAADPGAGAGGRHDGDVWLRGGGRDPDYYPDPAEPSRCADRGLAFGAGLGVESVPAFLSHFPPMVGDLFGSAATSGGLVAISAEPYSAAGAGGDEIVKESG</sequence>
<evidence type="ECO:0000313" key="10">
    <source>
        <dbReference type="Proteomes" id="UP000255099"/>
    </source>
</evidence>
<keyword evidence="5 8" id="KW-1133">Transmembrane helix</keyword>
<feature type="transmembrane region" description="Helical" evidence="8">
    <location>
        <begin position="53"/>
        <end position="71"/>
    </location>
</feature>
<evidence type="ECO:0000256" key="2">
    <source>
        <dbReference type="ARBA" id="ARBA00008821"/>
    </source>
</evidence>
<organism evidence="9 10">
    <name type="scientific">Klebsiella pneumoniae</name>
    <dbReference type="NCBI Taxonomy" id="573"/>
    <lineage>
        <taxon>Bacteria</taxon>
        <taxon>Pseudomonadati</taxon>
        <taxon>Pseudomonadota</taxon>
        <taxon>Gammaproteobacteria</taxon>
        <taxon>Enterobacterales</taxon>
        <taxon>Enterobacteriaceae</taxon>
        <taxon>Klebsiella/Raoultella group</taxon>
        <taxon>Klebsiella</taxon>
        <taxon>Klebsiella pneumoniae complex</taxon>
    </lineage>
</organism>
<keyword evidence="4 8" id="KW-0812">Transmembrane</keyword>
<dbReference type="GO" id="GO:0005886">
    <property type="term" value="C:plasma membrane"/>
    <property type="evidence" value="ECO:0007669"/>
    <property type="project" value="TreeGrafter"/>
</dbReference>
<dbReference type="AlphaFoldDB" id="A0A377W1A7"/>
<protein>
    <submittedName>
        <fullName evidence="9">Uracil-xanthine permease</fullName>
    </submittedName>
</protein>